<accession>A0AA38HA74</accession>
<organism evidence="2 3">
    <name type="scientific">Dioszegia hungarica</name>
    <dbReference type="NCBI Taxonomy" id="4972"/>
    <lineage>
        <taxon>Eukaryota</taxon>
        <taxon>Fungi</taxon>
        <taxon>Dikarya</taxon>
        <taxon>Basidiomycota</taxon>
        <taxon>Agaricomycotina</taxon>
        <taxon>Tremellomycetes</taxon>
        <taxon>Tremellales</taxon>
        <taxon>Bulleribasidiaceae</taxon>
        <taxon>Dioszegia</taxon>
    </lineage>
</organism>
<reference evidence="2" key="1">
    <citation type="journal article" date="2022" name="G3 (Bethesda)">
        <title>High quality genome of the basidiomycete yeast Dioszegia hungarica PDD-24b-2 isolated from cloud water.</title>
        <authorList>
            <person name="Jarrige D."/>
            <person name="Haridas S."/>
            <person name="Bleykasten-Grosshans C."/>
            <person name="Joly M."/>
            <person name="Nadalig T."/>
            <person name="Sancelme M."/>
            <person name="Vuilleumier S."/>
            <person name="Grigoriev I.V."/>
            <person name="Amato P."/>
            <person name="Bringel F."/>
        </authorList>
    </citation>
    <scope>NUCLEOTIDE SEQUENCE</scope>
    <source>
        <strain evidence="2">PDD-24b-2</strain>
    </source>
</reference>
<dbReference type="Proteomes" id="UP001164286">
    <property type="component" value="Unassembled WGS sequence"/>
</dbReference>
<comment type="caution">
    <text evidence="2">The sequence shown here is derived from an EMBL/GenBank/DDBJ whole genome shotgun (WGS) entry which is preliminary data.</text>
</comment>
<gene>
    <name evidence="2" type="ORF">MKK02DRAFT_32153</name>
</gene>
<dbReference type="GeneID" id="77727664"/>
<evidence type="ECO:0000313" key="3">
    <source>
        <dbReference type="Proteomes" id="UP001164286"/>
    </source>
</evidence>
<feature type="region of interest" description="Disordered" evidence="1">
    <location>
        <begin position="1"/>
        <end position="99"/>
    </location>
</feature>
<dbReference type="RefSeq" id="XP_052947045.1">
    <property type="nucleotide sequence ID" value="XM_053088459.1"/>
</dbReference>
<dbReference type="EMBL" id="JAKWFO010000004">
    <property type="protein sequence ID" value="KAI9637268.1"/>
    <property type="molecule type" value="Genomic_DNA"/>
</dbReference>
<keyword evidence="3" id="KW-1185">Reference proteome</keyword>
<evidence type="ECO:0000256" key="1">
    <source>
        <dbReference type="SAM" id="MobiDB-lite"/>
    </source>
</evidence>
<feature type="compositionally biased region" description="Low complexity" evidence="1">
    <location>
        <begin position="23"/>
        <end position="80"/>
    </location>
</feature>
<evidence type="ECO:0000313" key="2">
    <source>
        <dbReference type="EMBL" id="KAI9637268.1"/>
    </source>
</evidence>
<name>A0AA38HA74_9TREE</name>
<protein>
    <submittedName>
        <fullName evidence="2">Uncharacterized protein</fullName>
    </submittedName>
</protein>
<sequence>MPAMVTSSPRLHAHSPHISPAGSPLLRPSNPPSSLSKSQPQPHKPSPAQSGSSTPLGPFPNLLPSLGSGSGASSLPSSSRSYERARQPTQRPYQSALVSRAAAGGGRAIRAVEGDSKEFAGLVAGIVQDRGVELRMGGLGLGLDTDGGKGLKSSRSCAGSVAGSWEIERAELIVDVPVWSPGCFQDLSTLHALRDTTLSHTHSLLAHLMSVHGITASYRLLARSAVSHGRGDPRHSGWGCIRLAPLALASPAGRAVLKPKIRRSSMDIKDTRSLSGESDHGNGRDRARGFRSTVTKALGAPVLAKRTGTPSPAARAGMVEGLKTPEMRLDHAIADDDEVADGEVGAAVRLRKGYARSASPSDDEDEEDADTLVAREVEKRGAKEGTAFLMTLFGGPALILV</sequence>
<feature type="region of interest" description="Disordered" evidence="1">
    <location>
        <begin position="267"/>
        <end position="288"/>
    </location>
</feature>
<dbReference type="AlphaFoldDB" id="A0AA38HA74"/>
<feature type="compositionally biased region" description="Polar residues" evidence="1">
    <location>
        <begin position="87"/>
        <end position="97"/>
    </location>
</feature>
<proteinExistence type="predicted"/>